<dbReference type="GO" id="GO:0016740">
    <property type="term" value="F:transferase activity"/>
    <property type="evidence" value="ECO:0007669"/>
    <property type="project" value="UniProtKB-KW"/>
</dbReference>
<dbReference type="Pfam" id="PF00884">
    <property type="entry name" value="Sulfatase"/>
    <property type="match status" value="1"/>
</dbReference>
<comment type="subcellular location">
    <subcellularLocation>
        <location evidence="1">Cell membrane</location>
        <topology evidence="1">Multi-pass membrane protein</topology>
    </subcellularLocation>
</comment>
<evidence type="ECO:0000256" key="3">
    <source>
        <dbReference type="ARBA" id="ARBA00022692"/>
    </source>
</evidence>
<keyword evidence="8" id="KW-0378">Hydrolase</keyword>
<name>A0A6A8AG08_9HYPH</name>
<feature type="transmembrane region" description="Helical" evidence="6">
    <location>
        <begin position="222"/>
        <end position="240"/>
    </location>
</feature>
<reference evidence="8 9" key="1">
    <citation type="submission" date="2019-11" db="EMBL/GenBank/DDBJ databases">
        <title>Genome analysis of Rhizobacterium cereale a novel genus and species isolated from maize roots in North Spain.</title>
        <authorList>
            <person name="Menendez E."/>
            <person name="Flores-Felix J.D."/>
            <person name="Ramirez-Bahena M.-H."/>
            <person name="Igual J.M."/>
            <person name="Garcia-Fraile P."/>
            <person name="Peix A."/>
            <person name="Velazquez E."/>
        </authorList>
    </citation>
    <scope>NUCLEOTIDE SEQUENCE [LARGE SCALE GENOMIC DNA]</scope>
    <source>
        <strain evidence="8 9">RZME27</strain>
    </source>
</reference>
<sequence>MTDKFHPSTCKGILAICWRGIKTETCLHASDPSAAKPTHHHFFWVNTADRVALKRAMFNDWPNFQRLDIELEKTAQINKTPRHFRRRFSAHWRAALSVAIVLAVLLFSALTEIRVIGFMVTVLTFVTLASAFRLLAIGPLASTSYAFICVLAIHFASKFKFWLTSKRLHPYDIHTYVDWDTVAYLKVLYPSHYLYFYGLLLFVAIVVVALLLLDGFRRPSRWTFALFASCILAFFTLYTATLDREGELLGDGNRFMHFDHQHVSTFVISGMVSAHQLASGNVFDYGDERSGVSQASIVSSEKCQVSDSSAPPNVILILRESAASLAAVEELHTNVLSKEAFLSSNDKFYQMRVETHGAGSAYTIFNVLTGLSSEAFGGMKNMAIDLATKHVHLGLAGQFRDCGYKTVAITTGQDGYIAGKEFYQSLGFQEYLDMYDIGKQTAGIFDDHAIYDVVLKTVAENAATPTFVYVDTVASHGPYVDKLRADEDVGVEPSSNSEIDEYARRILLGEKDLYGMIKKLESQSATDQRPALVVDFGDHQPNITKDLPGLPGYVDEDIAKDDPLLLTYFRMRTIGMPLPPLPDHPRIDAAFLPDWLWKATQLPTVGMGAARWSIVERCSSRYWQCDGGNSARELHRLLRDQKLISFP</sequence>
<evidence type="ECO:0000256" key="2">
    <source>
        <dbReference type="ARBA" id="ARBA00022475"/>
    </source>
</evidence>
<evidence type="ECO:0000256" key="1">
    <source>
        <dbReference type="ARBA" id="ARBA00004651"/>
    </source>
</evidence>
<dbReference type="InterPro" id="IPR017850">
    <property type="entry name" value="Alkaline_phosphatase_core_sf"/>
</dbReference>
<protein>
    <submittedName>
        <fullName evidence="8">Sulfatase-like hydrolase/transferase</fullName>
    </submittedName>
</protein>
<accession>A0A6A8AG08</accession>
<gene>
    <name evidence="8" type="ORF">GAO09_19135</name>
</gene>
<dbReference type="Proteomes" id="UP000435138">
    <property type="component" value="Unassembled WGS sequence"/>
</dbReference>
<keyword evidence="2" id="KW-1003">Cell membrane</keyword>
<dbReference type="SUPFAM" id="SSF53649">
    <property type="entry name" value="Alkaline phosphatase-like"/>
    <property type="match status" value="1"/>
</dbReference>
<feature type="domain" description="Sulfatase N-terminal" evidence="7">
    <location>
        <begin position="312"/>
        <end position="552"/>
    </location>
</feature>
<keyword evidence="3 6" id="KW-0812">Transmembrane</keyword>
<evidence type="ECO:0000256" key="6">
    <source>
        <dbReference type="SAM" id="Phobius"/>
    </source>
</evidence>
<dbReference type="EMBL" id="WIXI01000047">
    <property type="protein sequence ID" value="MQY48156.1"/>
    <property type="molecule type" value="Genomic_DNA"/>
</dbReference>
<dbReference type="GO" id="GO:0005886">
    <property type="term" value="C:plasma membrane"/>
    <property type="evidence" value="ECO:0007669"/>
    <property type="project" value="UniProtKB-SubCell"/>
</dbReference>
<dbReference type="RefSeq" id="WP_153356045.1">
    <property type="nucleotide sequence ID" value="NZ_WIXI01000047.1"/>
</dbReference>
<proteinExistence type="predicted"/>
<feature type="transmembrane region" description="Helical" evidence="6">
    <location>
        <begin position="116"/>
        <end position="136"/>
    </location>
</feature>
<dbReference type="InterPro" id="IPR050448">
    <property type="entry name" value="OpgB/LTA_synthase_biosynth"/>
</dbReference>
<feature type="transmembrane region" description="Helical" evidence="6">
    <location>
        <begin position="92"/>
        <end position="110"/>
    </location>
</feature>
<feature type="transmembrane region" description="Helical" evidence="6">
    <location>
        <begin position="194"/>
        <end position="213"/>
    </location>
</feature>
<dbReference type="GO" id="GO:0016787">
    <property type="term" value="F:hydrolase activity"/>
    <property type="evidence" value="ECO:0007669"/>
    <property type="project" value="UniProtKB-KW"/>
</dbReference>
<keyword evidence="9" id="KW-1185">Reference proteome</keyword>
<keyword evidence="4 6" id="KW-1133">Transmembrane helix</keyword>
<evidence type="ECO:0000256" key="4">
    <source>
        <dbReference type="ARBA" id="ARBA00022989"/>
    </source>
</evidence>
<feature type="transmembrane region" description="Helical" evidence="6">
    <location>
        <begin position="143"/>
        <end position="163"/>
    </location>
</feature>
<dbReference type="InterPro" id="IPR000917">
    <property type="entry name" value="Sulfatase_N"/>
</dbReference>
<keyword evidence="5 6" id="KW-0472">Membrane</keyword>
<evidence type="ECO:0000313" key="8">
    <source>
        <dbReference type="EMBL" id="MQY48156.1"/>
    </source>
</evidence>
<dbReference type="AlphaFoldDB" id="A0A6A8AG08"/>
<evidence type="ECO:0000313" key="9">
    <source>
        <dbReference type="Proteomes" id="UP000435138"/>
    </source>
</evidence>
<dbReference type="PANTHER" id="PTHR47371:SF3">
    <property type="entry name" value="PHOSPHOGLYCEROL TRANSFERASE I"/>
    <property type="match status" value="1"/>
</dbReference>
<evidence type="ECO:0000256" key="5">
    <source>
        <dbReference type="ARBA" id="ARBA00023136"/>
    </source>
</evidence>
<organism evidence="8 9">
    <name type="scientific">Endobacterium cereale</name>
    <dbReference type="NCBI Taxonomy" id="2663029"/>
    <lineage>
        <taxon>Bacteria</taxon>
        <taxon>Pseudomonadati</taxon>
        <taxon>Pseudomonadota</taxon>
        <taxon>Alphaproteobacteria</taxon>
        <taxon>Hyphomicrobiales</taxon>
        <taxon>Rhizobiaceae</taxon>
        <taxon>Endobacterium</taxon>
    </lineage>
</organism>
<comment type="caution">
    <text evidence="8">The sequence shown here is derived from an EMBL/GenBank/DDBJ whole genome shotgun (WGS) entry which is preliminary data.</text>
</comment>
<evidence type="ECO:0000259" key="7">
    <source>
        <dbReference type="Pfam" id="PF00884"/>
    </source>
</evidence>
<dbReference type="Gene3D" id="3.40.720.10">
    <property type="entry name" value="Alkaline Phosphatase, subunit A"/>
    <property type="match status" value="1"/>
</dbReference>
<keyword evidence="8" id="KW-0808">Transferase</keyword>
<dbReference type="PANTHER" id="PTHR47371">
    <property type="entry name" value="LIPOTEICHOIC ACID SYNTHASE"/>
    <property type="match status" value="1"/>
</dbReference>